<feature type="transmembrane region" description="Helical" evidence="9">
    <location>
        <begin position="187"/>
        <end position="205"/>
    </location>
</feature>
<feature type="transmembrane region" description="Helical" evidence="9">
    <location>
        <begin position="135"/>
        <end position="153"/>
    </location>
</feature>
<feature type="transmembrane region" description="Helical" evidence="9">
    <location>
        <begin position="369"/>
        <end position="390"/>
    </location>
</feature>
<comment type="similarity">
    <text evidence="9">Belongs to the NhaA Na(+)/H(+) (TC 2.A.33) antiporter family.</text>
</comment>
<dbReference type="InterPro" id="IPR004670">
    <property type="entry name" value="NhaA"/>
</dbReference>
<evidence type="ECO:0000256" key="7">
    <source>
        <dbReference type="ARBA" id="ARBA00023136"/>
    </source>
</evidence>
<dbReference type="EMBL" id="CP015756">
    <property type="protein sequence ID" value="APC39732.1"/>
    <property type="molecule type" value="Genomic_DNA"/>
</dbReference>
<evidence type="ECO:0000256" key="9">
    <source>
        <dbReference type="HAMAP-Rule" id="MF_01844"/>
    </source>
</evidence>
<feature type="transmembrane region" description="Helical" evidence="9">
    <location>
        <begin position="269"/>
        <end position="289"/>
    </location>
</feature>
<dbReference type="RefSeq" id="WP_071612026.1">
    <property type="nucleotide sequence ID" value="NZ_CP015756.1"/>
</dbReference>
<dbReference type="Gene3D" id="1.20.1530.10">
    <property type="entry name" value="Na+/H+ antiporter like domain"/>
    <property type="match status" value="1"/>
</dbReference>
<evidence type="ECO:0000256" key="6">
    <source>
        <dbReference type="ARBA" id="ARBA00023053"/>
    </source>
</evidence>
<keyword evidence="4 9" id="KW-0812">Transmembrane</keyword>
<evidence type="ECO:0000256" key="4">
    <source>
        <dbReference type="ARBA" id="ARBA00022692"/>
    </source>
</evidence>
<feature type="transmembrane region" description="Helical" evidence="9">
    <location>
        <begin position="63"/>
        <end position="83"/>
    </location>
</feature>
<reference evidence="11" key="1">
    <citation type="journal article" date="2016" name="Front. Microbiol.">
        <title>Complete Genome Sequence of Clostridium estertheticum DSM 8809, a Microbe Identified in Spoiled Vacuum Packed Beef.</title>
        <authorList>
            <person name="Yu Z."/>
            <person name="Gunn L."/>
            <person name="Brennan E."/>
            <person name="Reid R."/>
            <person name="Wall P.G."/>
            <person name="Gaora O.P."/>
            <person name="Hurley D."/>
            <person name="Bolton D."/>
            <person name="Fanning S."/>
        </authorList>
    </citation>
    <scope>NUCLEOTIDE SEQUENCE [LARGE SCALE GENOMIC DNA]</scope>
    <source>
        <strain evidence="11">DSM 8809</strain>
    </source>
</reference>
<keyword evidence="8 9" id="KW-0739">Sodium transport</keyword>
<protein>
    <recommendedName>
        <fullName evidence="9">Na(+)/H(+) antiporter NhaA</fullName>
    </recommendedName>
    <alternativeName>
        <fullName evidence="9">Sodium/proton antiporter NhaA</fullName>
    </alternativeName>
</protein>
<keyword evidence="9" id="KW-0406">Ion transport</keyword>
<dbReference type="GO" id="GO:0006885">
    <property type="term" value="P:regulation of pH"/>
    <property type="evidence" value="ECO:0007669"/>
    <property type="project" value="UniProtKB-UniRule"/>
</dbReference>
<keyword evidence="11" id="KW-1185">Reference proteome</keyword>
<name>A0A1J0GED7_9CLOT</name>
<dbReference type="Pfam" id="PF06965">
    <property type="entry name" value="Na_H_antiport_1"/>
    <property type="match status" value="1"/>
</dbReference>
<dbReference type="OrthoDB" id="9808135at2"/>
<dbReference type="GO" id="GO:0005886">
    <property type="term" value="C:plasma membrane"/>
    <property type="evidence" value="ECO:0007669"/>
    <property type="project" value="UniProtKB-SubCell"/>
</dbReference>
<evidence type="ECO:0000256" key="5">
    <source>
        <dbReference type="ARBA" id="ARBA00022989"/>
    </source>
</evidence>
<dbReference type="GO" id="GO:0015385">
    <property type="term" value="F:sodium:proton antiporter activity"/>
    <property type="evidence" value="ECO:0007669"/>
    <property type="project" value="UniProtKB-UniRule"/>
</dbReference>
<evidence type="ECO:0000256" key="2">
    <source>
        <dbReference type="ARBA" id="ARBA00022449"/>
    </source>
</evidence>
<dbReference type="STRING" id="1552.A7L45_06445"/>
<evidence type="ECO:0000256" key="1">
    <source>
        <dbReference type="ARBA" id="ARBA00004429"/>
    </source>
</evidence>
<dbReference type="PANTHER" id="PTHR30341">
    <property type="entry name" value="SODIUM ION/PROTON ANTIPORTER NHAA-RELATED"/>
    <property type="match status" value="1"/>
</dbReference>
<feature type="transmembrane region" description="Helical" evidence="9">
    <location>
        <begin position="160"/>
        <end position="181"/>
    </location>
</feature>
<dbReference type="Proteomes" id="UP000182569">
    <property type="component" value="Chromosome"/>
</dbReference>
<dbReference type="KEGG" id="ceu:A7L45_06445"/>
<accession>A0A1J0GED7</accession>
<keyword evidence="5 9" id="KW-1133">Transmembrane helix</keyword>
<evidence type="ECO:0000256" key="3">
    <source>
        <dbReference type="ARBA" id="ARBA00022475"/>
    </source>
</evidence>
<dbReference type="NCBIfam" id="TIGR00773">
    <property type="entry name" value="NhaA"/>
    <property type="match status" value="1"/>
</dbReference>
<comment type="catalytic activity">
    <reaction evidence="9">
        <text>Na(+)(in) + 2 H(+)(out) = Na(+)(out) + 2 H(+)(in)</text>
        <dbReference type="Rhea" id="RHEA:29251"/>
        <dbReference type="ChEBI" id="CHEBI:15378"/>
        <dbReference type="ChEBI" id="CHEBI:29101"/>
    </reaction>
</comment>
<comment type="function">
    <text evidence="9">Na(+)/H(+) antiporter that extrudes sodium in exchange for external protons.</text>
</comment>
<dbReference type="AlphaFoldDB" id="A0A1J0GED7"/>
<dbReference type="NCBIfam" id="NF007112">
    <property type="entry name" value="PRK09561.1"/>
    <property type="match status" value="1"/>
</dbReference>
<dbReference type="HAMAP" id="MF_01844">
    <property type="entry name" value="NhaA"/>
    <property type="match status" value="1"/>
</dbReference>
<organism evidence="10 11">
    <name type="scientific">Clostridium estertheticum subsp. estertheticum</name>
    <dbReference type="NCBI Taxonomy" id="1552"/>
    <lineage>
        <taxon>Bacteria</taxon>
        <taxon>Bacillati</taxon>
        <taxon>Bacillota</taxon>
        <taxon>Clostridia</taxon>
        <taxon>Eubacteriales</taxon>
        <taxon>Clostridiaceae</taxon>
        <taxon>Clostridium</taxon>
    </lineage>
</organism>
<feature type="transmembrane region" description="Helical" evidence="9">
    <location>
        <begin position="232"/>
        <end position="248"/>
    </location>
</feature>
<sequence length="397" mass="42907">MNLKKNNKITSPIISFFKNESASGIILMVFAVIALIVANSGIASSYDKFLHSYITIGYKDFSLSMSILHWINDGLMAIFFFVVGMEIKRELVVGELKSINKTILPVGAAIGGMIIPAIIYSIFNYNQPTSLGWGIPMATDIAFALGVLSLVGSKRAPKGIITFLTALAIVDDLGAIIVIAIFYTNQISLTALLVSLVGIITLILMNKFKVKYVSLFIFLGIILWTSLLKSGIHSTIAGVLLAMTIPVKKDKLEFKSSMLYKLEHMITPWSSFVIMPIFALANAGVVFSFNSFSKILVEPVGLGIIFGLFLGKQIGIFGASYLLIHFKIAKLPSKVTLKHIYGASLLGGIGFTMSLFVSSLSFPGGELLSMAKISVISASMISAIAGILVFKSIKIHN</sequence>
<keyword evidence="3 9" id="KW-1003">Cell membrane</keyword>
<proteinExistence type="inferred from homology"/>
<dbReference type="NCBIfam" id="NF007111">
    <property type="entry name" value="PRK09560.1"/>
    <property type="match status" value="1"/>
</dbReference>
<dbReference type="InterPro" id="IPR023171">
    <property type="entry name" value="Na/H_antiporter_dom_sf"/>
</dbReference>
<feature type="transmembrane region" description="Helical" evidence="9">
    <location>
        <begin position="301"/>
        <end position="324"/>
    </location>
</feature>
<keyword evidence="9" id="KW-0813">Transport</keyword>
<keyword evidence="6 9" id="KW-0915">Sodium</keyword>
<gene>
    <name evidence="9 10" type="primary">nhaA</name>
    <name evidence="10" type="ORF">A7L45_06445</name>
</gene>
<keyword evidence="7 9" id="KW-0472">Membrane</keyword>
<evidence type="ECO:0000256" key="8">
    <source>
        <dbReference type="ARBA" id="ARBA00023201"/>
    </source>
</evidence>
<evidence type="ECO:0000313" key="10">
    <source>
        <dbReference type="EMBL" id="APC39732.1"/>
    </source>
</evidence>
<feature type="transmembrane region" description="Helical" evidence="9">
    <location>
        <begin position="21"/>
        <end position="43"/>
    </location>
</feature>
<keyword evidence="2 9" id="KW-0050">Antiport</keyword>
<evidence type="ECO:0000313" key="11">
    <source>
        <dbReference type="Proteomes" id="UP000182569"/>
    </source>
</evidence>
<feature type="transmembrane region" description="Helical" evidence="9">
    <location>
        <begin position="103"/>
        <end position="123"/>
    </location>
</feature>
<comment type="subcellular location">
    <subcellularLocation>
        <location evidence="1">Cell inner membrane</location>
        <topology evidence="1">Multi-pass membrane protein</topology>
    </subcellularLocation>
    <subcellularLocation>
        <location evidence="9">Cell membrane</location>
        <topology evidence="9">Multi-pass membrane protein</topology>
    </subcellularLocation>
</comment>
<dbReference type="PANTHER" id="PTHR30341:SF0">
    <property type="entry name" value="NA(+)_H(+) ANTIPORTER NHAA"/>
    <property type="match status" value="1"/>
</dbReference>
<feature type="transmembrane region" description="Helical" evidence="9">
    <location>
        <begin position="336"/>
        <end position="357"/>
    </location>
</feature>